<dbReference type="EMBL" id="SKBN01000064">
    <property type="protein sequence ID" value="TGJ84557.1"/>
    <property type="molecule type" value="Genomic_DNA"/>
</dbReference>
<dbReference type="CDD" id="cd12148">
    <property type="entry name" value="fungal_TF_MHR"/>
    <property type="match status" value="1"/>
</dbReference>
<evidence type="ECO:0000313" key="4">
    <source>
        <dbReference type="Proteomes" id="UP000297716"/>
    </source>
</evidence>
<accession>A0A4Z0YLQ1</accession>
<feature type="domain" description="Xylanolytic transcriptional activator regulatory" evidence="2">
    <location>
        <begin position="123"/>
        <end position="310"/>
    </location>
</feature>
<dbReference type="GO" id="GO:0003677">
    <property type="term" value="F:DNA binding"/>
    <property type="evidence" value="ECO:0007669"/>
    <property type="project" value="InterPro"/>
</dbReference>
<dbReference type="GO" id="GO:0006351">
    <property type="term" value="P:DNA-templated transcription"/>
    <property type="evidence" value="ECO:0007669"/>
    <property type="project" value="InterPro"/>
</dbReference>
<gene>
    <name evidence="3" type="ORF">E0Z10_g4206</name>
</gene>
<dbReference type="STRING" id="37992.A0A4Z0YLQ1"/>
<dbReference type="Pfam" id="PF04082">
    <property type="entry name" value="Fungal_trans"/>
    <property type="match status" value="1"/>
</dbReference>
<evidence type="ECO:0000256" key="1">
    <source>
        <dbReference type="ARBA" id="ARBA00023242"/>
    </source>
</evidence>
<evidence type="ECO:0000313" key="3">
    <source>
        <dbReference type="EMBL" id="TGJ84557.1"/>
    </source>
</evidence>
<proteinExistence type="predicted"/>
<dbReference type="OrthoDB" id="2943660at2759"/>
<name>A0A4Z0YLQ1_9PEZI</name>
<evidence type="ECO:0000259" key="2">
    <source>
        <dbReference type="Pfam" id="PF04082"/>
    </source>
</evidence>
<dbReference type="AlphaFoldDB" id="A0A4Z0YLQ1"/>
<comment type="caution">
    <text evidence="3">The sequence shown here is derived from an EMBL/GenBank/DDBJ whole genome shotgun (WGS) entry which is preliminary data.</text>
</comment>
<dbReference type="Proteomes" id="UP000297716">
    <property type="component" value="Unassembled WGS sequence"/>
</dbReference>
<keyword evidence="1" id="KW-0539">Nucleus</keyword>
<keyword evidence="4" id="KW-1185">Reference proteome</keyword>
<sequence length="550" mass="61836">MFALLSVTVNGRRALADKLHLENLELRELLHHLSTLPEPEAYDIFQRLRLVDDPIDLALSIRQAELLLPIGASEDSDKLTTMQGLEFGALGGSPVNVPARPWTTVAGDGIVSELISAWFKWDTEPQNAKYCSPFLVNAICALRSYFSETVDTIQRVTKQDMREQFLSETKKQYDHGLPALPAIQGLCILFAISCLKGEDRDGSLYRFASYGMLERFKMKQTFSSLTDTNPESVLNQRAISKTMWGVFCLESIISTNFRHPNILQPPKVPCPFPEFDYKNAVNVDIFGETFTDSSPAPPFVTGAINVFCQVAMLMSDILTQGQDCKDNEDTGMGDRTNLIEKGELMARLNAISDSLPSALRHDYNFTPETCFLRIAMNTAVHAILRPLHPRAVLDEMNGMTVKSLMLKNCALDIELMERYFEEWPTGEFSTMVMIGPLKSGAVLLPLLPDEEAVHMFPRVCRLMRKVATRMPIARYVMKGWETAIWSRELEMPGPAQPYFQNLGAESEDLQDIPTRLVVAHIPSIVDMPTNEWDDGELGFLLQKCNARNIE</sequence>
<reference evidence="3 4" key="1">
    <citation type="submission" date="2019-03" db="EMBL/GenBank/DDBJ databases">
        <title>Draft genome sequence of Xylaria hypoxylon DSM 108379, a ubiquitous saprotrophic-parasitic fungi on hardwood.</title>
        <authorList>
            <person name="Buettner E."/>
            <person name="Leonhardt S."/>
            <person name="Gebauer A.M."/>
            <person name="Liers C."/>
            <person name="Hofrichter M."/>
            <person name="Kellner H."/>
        </authorList>
    </citation>
    <scope>NUCLEOTIDE SEQUENCE [LARGE SCALE GENOMIC DNA]</scope>
    <source>
        <strain evidence="3 4">DSM 108379</strain>
    </source>
</reference>
<dbReference type="InterPro" id="IPR053187">
    <property type="entry name" value="Notoamide_regulator"/>
</dbReference>
<protein>
    <recommendedName>
        <fullName evidence="2">Xylanolytic transcriptional activator regulatory domain-containing protein</fullName>
    </recommendedName>
</protein>
<dbReference type="PANTHER" id="PTHR47256:SF10">
    <property type="entry name" value="ZN(II)2CYS6 TRANSCRIPTION FACTOR (EUROFUNG)"/>
    <property type="match status" value="1"/>
</dbReference>
<dbReference type="PANTHER" id="PTHR47256">
    <property type="entry name" value="ZN(II)2CYS6 TRANSCRIPTION FACTOR (EUROFUNG)-RELATED"/>
    <property type="match status" value="1"/>
</dbReference>
<organism evidence="3 4">
    <name type="scientific">Xylaria hypoxylon</name>
    <dbReference type="NCBI Taxonomy" id="37992"/>
    <lineage>
        <taxon>Eukaryota</taxon>
        <taxon>Fungi</taxon>
        <taxon>Dikarya</taxon>
        <taxon>Ascomycota</taxon>
        <taxon>Pezizomycotina</taxon>
        <taxon>Sordariomycetes</taxon>
        <taxon>Xylariomycetidae</taxon>
        <taxon>Xylariales</taxon>
        <taxon>Xylariaceae</taxon>
        <taxon>Xylaria</taxon>
    </lineage>
</organism>
<dbReference type="InterPro" id="IPR007219">
    <property type="entry name" value="XnlR_reg_dom"/>
</dbReference>
<dbReference type="GO" id="GO:0008270">
    <property type="term" value="F:zinc ion binding"/>
    <property type="evidence" value="ECO:0007669"/>
    <property type="project" value="InterPro"/>
</dbReference>